<gene>
    <name evidence="9" type="ORF">GC096_37880</name>
</gene>
<organism evidence="9 10">
    <name type="scientific">Paenibacillus plantarum</name>
    <dbReference type="NCBI Taxonomy" id="2654975"/>
    <lineage>
        <taxon>Bacteria</taxon>
        <taxon>Bacillati</taxon>
        <taxon>Bacillota</taxon>
        <taxon>Bacilli</taxon>
        <taxon>Bacillales</taxon>
        <taxon>Paenibacillaceae</taxon>
        <taxon>Paenibacillus</taxon>
    </lineage>
</organism>
<evidence type="ECO:0000256" key="2">
    <source>
        <dbReference type="ARBA" id="ARBA00022448"/>
    </source>
</evidence>
<keyword evidence="2" id="KW-0813">Transport</keyword>
<dbReference type="EMBL" id="WHNY01000094">
    <property type="protein sequence ID" value="NOU69797.1"/>
    <property type="molecule type" value="Genomic_DNA"/>
</dbReference>
<feature type="transmembrane region" description="Helical" evidence="7">
    <location>
        <begin position="275"/>
        <end position="294"/>
    </location>
</feature>
<evidence type="ECO:0000256" key="3">
    <source>
        <dbReference type="ARBA" id="ARBA00022475"/>
    </source>
</evidence>
<feature type="transmembrane region" description="Helical" evidence="7">
    <location>
        <begin position="12"/>
        <end position="35"/>
    </location>
</feature>
<dbReference type="PANTHER" id="PTHR23517">
    <property type="entry name" value="RESISTANCE PROTEIN MDTM, PUTATIVE-RELATED-RELATED"/>
    <property type="match status" value="1"/>
</dbReference>
<keyword evidence="5 7" id="KW-1133">Transmembrane helix</keyword>
<dbReference type="InterPro" id="IPR020846">
    <property type="entry name" value="MFS_dom"/>
</dbReference>
<evidence type="ECO:0000256" key="5">
    <source>
        <dbReference type="ARBA" id="ARBA00022989"/>
    </source>
</evidence>
<dbReference type="PANTHER" id="PTHR23517:SF13">
    <property type="entry name" value="MAJOR FACILITATOR SUPERFAMILY MFS_1"/>
    <property type="match status" value="1"/>
</dbReference>
<dbReference type="InterPro" id="IPR036259">
    <property type="entry name" value="MFS_trans_sf"/>
</dbReference>
<feature type="transmembrane region" description="Helical" evidence="7">
    <location>
        <begin position="47"/>
        <end position="64"/>
    </location>
</feature>
<accession>A0ABX1XMY9</accession>
<dbReference type="PROSITE" id="PS50850">
    <property type="entry name" value="MFS"/>
    <property type="match status" value="1"/>
</dbReference>
<feature type="transmembrane region" description="Helical" evidence="7">
    <location>
        <begin position="76"/>
        <end position="98"/>
    </location>
</feature>
<keyword evidence="4 7" id="KW-0812">Transmembrane</keyword>
<name>A0ABX1XMY9_9BACL</name>
<dbReference type="Proteomes" id="UP000653578">
    <property type="component" value="Unassembled WGS sequence"/>
</dbReference>
<evidence type="ECO:0000256" key="4">
    <source>
        <dbReference type="ARBA" id="ARBA00022692"/>
    </source>
</evidence>
<feature type="domain" description="Major facilitator superfamily (MFS) profile" evidence="8">
    <location>
        <begin position="1"/>
        <end position="391"/>
    </location>
</feature>
<protein>
    <submittedName>
        <fullName evidence="9">MFS transporter</fullName>
    </submittedName>
</protein>
<dbReference type="Pfam" id="PF07690">
    <property type="entry name" value="MFS_1"/>
    <property type="match status" value="1"/>
</dbReference>
<reference evidence="9 10" key="1">
    <citation type="submission" date="2019-10" db="EMBL/GenBank/DDBJ databases">
        <title>Description of Paenibacillus humi sp. nov.</title>
        <authorList>
            <person name="Carlier A."/>
            <person name="Qi S."/>
        </authorList>
    </citation>
    <scope>NUCLEOTIDE SEQUENCE [LARGE SCALE GENOMIC DNA]</scope>
    <source>
        <strain evidence="9 10">LMG 31461</strain>
    </source>
</reference>
<feature type="transmembrane region" description="Helical" evidence="7">
    <location>
        <begin position="337"/>
        <end position="356"/>
    </location>
</feature>
<evidence type="ECO:0000256" key="7">
    <source>
        <dbReference type="SAM" id="Phobius"/>
    </source>
</evidence>
<dbReference type="InterPro" id="IPR011701">
    <property type="entry name" value="MFS"/>
</dbReference>
<dbReference type="InterPro" id="IPR050171">
    <property type="entry name" value="MFS_Transporters"/>
</dbReference>
<proteinExistence type="predicted"/>
<sequence length="405" mass="42656">MKTLSTKAAFWAVAWILTISLWVSTAPTIVFPIYASEWHLSKAVTTGIFATYPIVLILVLVLLGNISDYIGRRNTLLIGLIFLLLSALAFASAPNVFWLFAGRILQGIGVGLTAGSGAAALVEFNPTSNKKYPGSINTITQAFGLFLATIIGAVLIKYAPSPLHFSYWVLTAIVIVSMILSLFIPQNKTPESIRKTGWKPQGIQIPPGQWGLYALAALAVGTGFANGAAFLSLGAQIARDVIGTNDILVIGTVLSIAYLLGAVSATIAGRLGPRTSIRAGMISVFLTVIMLVTASELHSFVLFVIAAILGGLGYGFSAAGGIGIVVINSPVQYRVQFISAVLVVAYLFQGLSAYSGGVISTAFGFSNAIWILSIVVAFLAILTLFLSMKNRLAMVSAPVTPKPIG</sequence>
<evidence type="ECO:0000259" key="8">
    <source>
        <dbReference type="PROSITE" id="PS50850"/>
    </source>
</evidence>
<evidence type="ECO:0000256" key="1">
    <source>
        <dbReference type="ARBA" id="ARBA00004651"/>
    </source>
</evidence>
<dbReference type="Gene3D" id="1.20.1250.20">
    <property type="entry name" value="MFS general substrate transporter like domains"/>
    <property type="match status" value="1"/>
</dbReference>
<evidence type="ECO:0000313" key="10">
    <source>
        <dbReference type="Proteomes" id="UP000653578"/>
    </source>
</evidence>
<dbReference type="PROSITE" id="PS00216">
    <property type="entry name" value="SUGAR_TRANSPORT_1"/>
    <property type="match status" value="1"/>
</dbReference>
<evidence type="ECO:0000313" key="9">
    <source>
        <dbReference type="EMBL" id="NOU69797.1"/>
    </source>
</evidence>
<keyword evidence="3" id="KW-1003">Cell membrane</keyword>
<dbReference type="RefSeq" id="WP_171638531.1">
    <property type="nucleotide sequence ID" value="NZ_WHNY01000094.1"/>
</dbReference>
<feature type="transmembrane region" description="Helical" evidence="7">
    <location>
        <begin position="368"/>
        <end position="386"/>
    </location>
</feature>
<evidence type="ECO:0000256" key="6">
    <source>
        <dbReference type="ARBA" id="ARBA00023136"/>
    </source>
</evidence>
<keyword evidence="10" id="KW-1185">Reference proteome</keyword>
<comment type="subcellular location">
    <subcellularLocation>
        <location evidence="1">Cell membrane</location>
        <topology evidence="1">Multi-pass membrane protein</topology>
    </subcellularLocation>
</comment>
<feature type="transmembrane region" description="Helical" evidence="7">
    <location>
        <begin position="300"/>
        <end position="325"/>
    </location>
</feature>
<feature type="transmembrane region" description="Helical" evidence="7">
    <location>
        <begin position="210"/>
        <end position="235"/>
    </location>
</feature>
<keyword evidence="6 7" id="KW-0472">Membrane</keyword>
<feature type="transmembrane region" description="Helical" evidence="7">
    <location>
        <begin position="247"/>
        <end position="268"/>
    </location>
</feature>
<dbReference type="InterPro" id="IPR005829">
    <property type="entry name" value="Sugar_transporter_CS"/>
</dbReference>
<feature type="transmembrane region" description="Helical" evidence="7">
    <location>
        <begin position="165"/>
        <end position="185"/>
    </location>
</feature>
<comment type="caution">
    <text evidence="9">The sequence shown here is derived from an EMBL/GenBank/DDBJ whole genome shotgun (WGS) entry which is preliminary data.</text>
</comment>
<feature type="transmembrane region" description="Helical" evidence="7">
    <location>
        <begin position="136"/>
        <end position="159"/>
    </location>
</feature>
<dbReference type="SUPFAM" id="SSF103473">
    <property type="entry name" value="MFS general substrate transporter"/>
    <property type="match status" value="1"/>
</dbReference>
<feature type="transmembrane region" description="Helical" evidence="7">
    <location>
        <begin position="104"/>
        <end position="124"/>
    </location>
</feature>